<dbReference type="PANTHER" id="PTHR21301">
    <property type="entry name" value="REVERSE TRANSCRIPTASE"/>
    <property type="match status" value="1"/>
</dbReference>
<reference evidence="1" key="1">
    <citation type="submission" date="2025-08" db="UniProtKB">
        <authorList>
            <consortium name="Ensembl"/>
        </authorList>
    </citation>
    <scope>IDENTIFICATION</scope>
</reference>
<reference evidence="1" key="2">
    <citation type="submission" date="2025-09" db="UniProtKB">
        <authorList>
            <consortium name="Ensembl"/>
        </authorList>
    </citation>
    <scope>IDENTIFICATION</scope>
</reference>
<dbReference type="GeneTree" id="ENSGT00940000154669"/>
<evidence type="ECO:0000313" key="1">
    <source>
        <dbReference type="Ensembl" id="ENSSLUP00000011044.1"/>
    </source>
</evidence>
<dbReference type="PANTHER" id="PTHR21301:SF12">
    <property type="match status" value="1"/>
</dbReference>
<accession>A0A8C9XHG8</accession>
<dbReference type="Proteomes" id="UP000694568">
    <property type="component" value="Unplaced"/>
</dbReference>
<organism evidence="1 2">
    <name type="scientific">Sander lucioperca</name>
    <name type="common">Pike-perch</name>
    <name type="synonym">Perca lucioperca</name>
    <dbReference type="NCBI Taxonomy" id="283035"/>
    <lineage>
        <taxon>Eukaryota</taxon>
        <taxon>Metazoa</taxon>
        <taxon>Chordata</taxon>
        <taxon>Craniata</taxon>
        <taxon>Vertebrata</taxon>
        <taxon>Euteleostomi</taxon>
        <taxon>Actinopterygii</taxon>
        <taxon>Neopterygii</taxon>
        <taxon>Teleostei</taxon>
        <taxon>Neoteleostei</taxon>
        <taxon>Acanthomorphata</taxon>
        <taxon>Eupercaria</taxon>
        <taxon>Perciformes</taxon>
        <taxon>Percoidei</taxon>
        <taxon>Percidae</taxon>
        <taxon>Luciopercinae</taxon>
        <taxon>Sander</taxon>
    </lineage>
</organism>
<evidence type="ECO:0000313" key="2">
    <source>
        <dbReference type="Proteomes" id="UP000694568"/>
    </source>
</evidence>
<keyword evidence="2" id="KW-1185">Reference proteome</keyword>
<name>A0A8C9XHG8_SANLU</name>
<dbReference type="AlphaFoldDB" id="A0A8C9XHG8"/>
<sequence length="182" mass="20848">MAAPSSVHSLHENIFNKIEQPFHFKNNITVNEKRALMGLINDKEVVIKPADKGGGICVQDTAKYEAEILTQLSNKKFYKRLKSDLTNTYQKEAWNYLEKARENNWISKAQFEFLYCQHPIRPVFYTLPKVHKSLTDPPGRPIVAQIDSLLAPLSEFFSVTCITTYSPLSHTIVQFLKNIGTF</sequence>
<proteinExistence type="predicted"/>
<protein>
    <submittedName>
        <fullName evidence="1">Uncharacterized protein</fullName>
    </submittedName>
</protein>
<dbReference type="Ensembl" id="ENSSLUT00000011429.1">
    <property type="protein sequence ID" value="ENSSLUP00000011044.1"/>
    <property type="gene ID" value="ENSSLUG00000005245.1"/>
</dbReference>